<evidence type="ECO:0000256" key="4">
    <source>
        <dbReference type="ARBA" id="ARBA00035682"/>
    </source>
</evidence>
<dbReference type="PANTHER" id="PTHR32035:SF3">
    <property type="entry name" value="SMALL RIBOSOMAL SUBUNIT PROTEIN MS38"/>
    <property type="match status" value="1"/>
</dbReference>
<dbReference type="GO" id="GO:0005739">
    <property type="term" value="C:mitochondrion"/>
    <property type="evidence" value="ECO:0007669"/>
    <property type="project" value="UniProtKB-SubCell"/>
</dbReference>
<dbReference type="SMART" id="SM01155">
    <property type="entry name" value="DUF1713"/>
    <property type="match status" value="1"/>
</dbReference>
<evidence type="ECO:0000256" key="2">
    <source>
        <dbReference type="ARBA" id="ARBA00023128"/>
    </source>
</evidence>
<dbReference type="OMA" id="DARTMWA"/>
<evidence type="ECO:0000313" key="7">
    <source>
        <dbReference type="EMBL" id="OAY47874.1"/>
    </source>
</evidence>
<evidence type="ECO:0000256" key="5">
    <source>
        <dbReference type="SAM" id="MobiDB-lite"/>
    </source>
</evidence>
<dbReference type="AlphaFoldDB" id="A0A2C9VQ00"/>
<dbReference type="Proteomes" id="UP000091857">
    <property type="component" value="Chromosome 6"/>
</dbReference>
<organism evidence="7 8">
    <name type="scientific">Manihot esculenta</name>
    <name type="common">Cassava</name>
    <name type="synonym">Jatropha manihot</name>
    <dbReference type="NCBI Taxonomy" id="3983"/>
    <lineage>
        <taxon>Eukaryota</taxon>
        <taxon>Viridiplantae</taxon>
        <taxon>Streptophyta</taxon>
        <taxon>Embryophyta</taxon>
        <taxon>Tracheophyta</taxon>
        <taxon>Spermatophyta</taxon>
        <taxon>Magnoliopsida</taxon>
        <taxon>eudicotyledons</taxon>
        <taxon>Gunneridae</taxon>
        <taxon>Pentapetalae</taxon>
        <taxon>rosids</taxon>
        <taxon>fabids</taxon>
        <taxon>Malpighiales</taxon>
        <taxon>Euphorbiaceae</taxon>
        <taxon>Crotonoideae</taxon>
        <taxon>Manihoteae</taxon>
        <taxon>Manihot</taxon>
    </lineage>
</organism>
<dbReference type="STRING" id="3983.A0A2C9VQ00"/>
<gene>
    <name evidence="7" type="ORF">MANES_06G112400v8</name>
</gene>
<evidence type="ECO:0000256" key="3">
    <source>
        <dbReference type="ARBA" id="ARBA00035647"/>
    </source>
</evidence>
<comment type="subcellular location">
    <subcellularLocation>
        <location evidence="1">Mitochondrion</location>
    </subcellularLocation>
</comment>
<feature type="compositionally biased region" description="Basic residues" evidence="5">
    <location>
        <begin position="114"/>
        <end position="138"/>
    </location>
</feature>
<dbReference type="Gramene" id="Manes.06G112400.1.v8.1">
    <property type="protein sequence ID" value="Manes.06G112400.1.v8.1.CDS.1"/>
    <property type="gene ID" value="Manes.06G112400.v8.1"/>
</dbReference>
<feature type="domain" description="Ribosomal protein mS38 C-terminal" evidence="6">
    <location>
        <begin position="109"/>
        <end position="136"/>
    </location>
</feature>
<dbReference type="EMBL" id="CM004392">
    <property type="protein sequence ID" value="OAY47874.1"/>
    <property type="molecule type" value="Genomic_DNA"/>
</dbReference>
<evidence type="ECO:0000313" key="8">
    <source>
        <dbReference type="Proteomes" id="UP000091857"/>
    </source>
</evidence>
<comment type="similarity">
    <text evidence="3">Belongs to the mitochondrion-specific ribosomal protein mS38 family.</text>
</comment>
<accession>A0A2C9VQ00</accession>
<sequence>MASLINQLARKTTPSVRIVATAIKTPLLFNPVLHATKPDIVNSSISLWDSTAAENNSITQNPTKPLQVCYPNFPFGYSLNPIPIIGTDQLKDVGSGFAEKDTDDARTMWADSVKKKRKEKMNKHKYKKLRKRLRRKAR</sequence>
<keyword evidence="2" id="KW-0496">Mitochondrion</keyword>
<dbReference type="InterPro" id="IPR013177">
    <property type="entry name" value="Ribosomal_mS38_C"/>
</dbReference>
<feature type="region of interest" description="Disordered" evidence="5">
    <location>
        <begin position="113"/>
        <end position="138"/>
    </location>
</feature>
<name>A0A2C9VQ00_MANES</name>
<protein>
    <recommendedName>
        <fullName evidence="4">Small ribosomal subunit protein mS38</fullName>
    </recommendedName>
</protein>
<evidence type="ECO:0000256" key="1">
    <source>
        <dbReference type="ARBA" id="ARBA00004173"/>
    </source>
</evidence>
<reference evidence="8" key="1">
    <citation type="journal article" date="2016" name="Nat. Biotechnol.">
        <title>Sequencing wild and cultivated cassava and related species reveals extensive interspecific hybridization and genetic diversity.</title>
        <authorList>
            <person name="Bredeson J.V."/>
            <person name="Lyons J.B."/>
            <person name="Prochnik S.E."/>
            <person name="Wu G.A."/>
            <person name="Ha C.M."/>
            <person name="Edsinger-Gonzales E."/>
            <person name="Grimwood J."/>
            <person name="Schmutz J."/>
            <person name="Rabbi I.Y."/>
            <person name="Egesi C."/>
            <person name="Nauluvula P."/>
            <person name="Lebot V."/>
            <person name="Ndunguru J."/>
            <person name="Mkamilo G."/>
            <person name="Bart R.S."/>
            <person name="Setter T.L."/>
            <person name="Gleadow R.M."/>
            <person name="Kulakow P."/>
            <person name="Ferguson M.E."/>
            <person name="Rounsley S."/>
            <person name="Rokhsar D.S."/>
        </authorList>
    </citation>
    <scope>NUCLEOTIDE SEQUENCE [LARGE SCALE GENOMIC DNA]</scope>
    <source>
        <strain evidence="8">cv. AM560-2</strain>
    </source>
</reference>
<dbReference type="Pfam" id="PF08213">
    <property type="entry name" value="COX24_C"/>
    <property type="match status" value="1"/>
</dbReference>
<proteinExistence type="inferred from homology"/>
<evidence type="ECO:0000259" key="6">
    <source>
        <dbReference type="SMART" id="SM01155"/>
    </source>
</evidence>
<dbReference type="PANTHER" id="PTHR32035">
    <property type="entry name" value="AURORA KINASE A-INTERACTING PROTEIN"/>
    <property type="match status" value="1"/>
</dbReference>
<keyword evidence="8" id="KW-1185">Reference proteome</keyword>
<comment type="caution">
    <text evidence="7">The sequence shown here is derived from an EMBL/GenBank/DDBJ whole genome shotgun (WGS) entry which is preliminary data.</text>
</comment>